<gene>
    <name evidence="2" type="ORF">PGLA1383_LOCUS1144</name>
</gene>
<dbReference type="Proteomes" id="UP000654075">
    <property type="component" value="Unassembled WGS sequence"/>
</dbReference>
<name>A0A813D615_POLGL</name>
<dbReference type="EMBL" id="CAJNNV010000307">
    <property type="protein sequence ID" value="CAE8582142.1"/>
    <property type="molecule type" value="Genomic_DNA"/>
</dbReference>
<keyword evidence="3" id="KW-1185">Reference proteome</keyword>
<evidence type="ECO:0000313" key="3">
    <source>
        <dbReference type="Proteomes" id="UP000654075"/>
    </source>
</evidence>
<protein>
    <submittedName>
        <fullName evidence="2">Uncharacterized protein</fullName>
    </submittedName>
</protein>
<evidence type="ECO:0000256" key="1">
    <source>
        <dbReference type="SAM" id="MobiDB-lite"/>
    </source>
</evidence>
<reference evidence="2" key="1">
    <citation type="submission" date="2021-02" db="EMBL/GenBank/DDBJ databases">
        <authorList>
            <person name="Dougan E. K."/>
            <person name="Rhodes N."/>
            <person name="Thang M."/>
            <person name="Chan C."/>
        </authorList>
    </citation>
    <scope>NUCLEOTIDE SEQUENCE</scope>
</reference>
<feature type="region of interest" description="Disordered" evidence="1">
    <location>
        <begin position="1"/>
        <end position="106"/>
    </location>
</feature>
<feature type="non-terminal residue" evidence="2">
    <location>
        <position position="1"/>
    </location>
</feature>
<accession>A0A813D615</accession>
<feature type="compositionally biased region" description="Basic and acidic residues" evidence="1">
    <location>
        <begin position="22"/>
        <end position="35"/>
    </location>
</feature>
<feature type="compositionally biased region" description="Basic and acidic residues" evidence="1">
    <location>
        <begin position="94"/>
        <end position="106"/>
    </location>
</feature>
<dbReference type="AlphaFoldDB" id="A0A813D615"/>
<sequence length="106" mass="11695">AARDDGRSHVRAASPNHRDRRRDKDAEAARDDGRSHVRAASPNHRDRRRDKDAEVTSSRRHSESGQSTRHPHGSGSGSSRPGKASGAGGETDEDLRKRLERLLQSI</sequence>
<evidence type="ECO:0000313" key="2">
    <source>
        <dbReference type="EMBL" id="CAE8582142.1"/>
    </source>
</evidence>
<organism evidence="2 3">
    <name type="scientific">Polarella glacialis</name>
    <name type="common">Dinoflagellate</name>
    <dbReference type="NCBI Taxonomy" id="89957"/>
    <lineage>
        <taxon>Eukaryota</taxon>
        <taxon>Sar</taxon>
        <taxon>Alveolata</taxon>
        <taxon>Dinophyceae</taxon>
        <taxon>Suessiales</taxon>
        <taxon>Suessiaceae</taxon>
        <taxon>Polarella</taxon>
    </lineage>
</organism>
<proteinExistence type="predicted"/>
<comment type="caution">
    <text evidence="2">The sequence shown here is derived from an EMBL/GenBank/DDBJ whole genome shotgun (WGS) entry which is preliminary data.</text>
</comment>